<dbReference type="Proteomes" id="UP000238348">
    <property type="component" value="Chromosome"/>
</dbReference>
<dbReference type="PANTHER" id="PTHR33745:SF3">
    <property type="entry name" value="RSBT CO-ANTAGONIST PROTEIN RSBRC"/>
    <property type="match status" value="1"/>
</dbReference>
<name>A0A2L0EL44_SORCE</name>
<dbReference type="OrthoDB" id="5495694at2"/>
<dbReference type="PROSITE" id="PS50801">
    <property type="entry name" value="STAS"/>
    <property type="match status" value="1"/>
</dbReference>
<feature type="domain" description="STAS" evidence="3">
    <location>
        <begin position="291"/>
        <end position="406"/>
    </location>
</feature>
<dbReference type="CDD" id="cd00130">
    <property type="entry name" value="PAS"/>
    <property type="match status" value="1"/>
</dbReference>
<evidence type="ECO:0000313" key="5">
    <source>
        <dbReference type="Proteomes" id="UP000238348"/>
    </source>
</evidence>
<dbReference type="PANTHER" id="PTHR33745">
    <property type="entry name" value="RSBT ANTAGONIST PROTEIN RSBS-RELATED"/>
    <property type="match status" value="1"/>
</dbReference>
<dbReference type="Pfam" id="PF01740">
    <property type="entry name" value="STAS"/>
    <property type="match status" value="1"/>
</dbReference>
<evidence type="ECO:0008006" key="6">
    <source>
        <dbReference type="Google" id="ProtNLM"/>
    </source>
</evidence>
<dbReference type="SMART" id="SM00091">
    <property type="entry name" value="PAS"/>
    <property type="match status" value="1"/>
</dbReference>
<evidence type="ECO:0000313" key="4">
    <source>
        <dbReference type="EMBL" id="AUX40008.1"/>
    </source>
</evidence>
<dbReference type="InterPro" id="IPR002645">
    <property type="entry name" value="STAS_dom"/>
</dbReference>
<gene>
    <name evidence="4" type="ORF">SOCE26_014030</name>
</gene>
<dbReference type="InterPro" id="IPR051932">
    <property type="entry name" value="Bact_StressResp_Reg"/>
</dbReference>
<sequence length="411" mass="44658">MTTEPVPPLVSFLRRHQHAFGEALFRGLQERLPIYRVLPEEQVLPGAHRFVELFIDAIHSRSYEQIVALARANLERRVLRGLSFDDAVQLTAALRRAFLDLIRPALEKGQDGAFDGLLLAEPIYEKLDQVTMRFYSEKLEASHAALSESEERHRSLVELSPDGVAVLREGRILYVNPTGARMLGAQPGELGGASLLDLFDPGQREAAGARLLAAEQGRTPVARFEGTFVRPGGEQVPVELLGTPVLFEGGPAVQIVFRDIAERNQAEQMRELSLLQEQTIRAQEEALRALSTPLIPLGDGVVVVPLIGAIDEVRADQMRAVLLDGIMAHAARVAILDVTGVPSVDQRVAEALLGAAKAARLLGVDVIFSGIKPRAAQAFVEIGADFSGVVTKGTLKDGFAFALQKARELQG</sequence>
<reference evidence="4 5" key="1">
    <citation type="submission" date="2015-09" db="EMBL/GenBank/DDBJ databases">
        <title>Sorangium comparison.</title>
        <authorList>
            <person name="Zaburannyi N."/>
            <person name="Bunk B."/>
            <person name="Overmann J."/>
            <person name="Mueller R."/>
        </authorList>
    </citation>
    <scope>NUCLEOTIDE SEQUENCE [LARGE SCALE GENOMIC DNA]</scope>
    <source>
        <strain evidence="4 5">So ce26</strain>
    </source>
</reference>
<dbReference type="SUPFAM" id="SSF55785">
    <property type="entry name" value="PYP-like sensor domain (PAS domain)"/>
    <property type="match status" value="1"/>
</dbReference>
<feature type="domain" description="PAS" evidence="2">
    <location>
        <begin position="149"/>
        <end position="218"/>
    </location>
</feature>
<dbReference type="EMBL" id="CP012673">
    <property type="protein sequence ID" value="AUX40008.1"/>
    <property type="molecule type" value="Genomic_DNA"/>
</dbReference>
<dbReference type="InterPro" id="IPR035965">
    <property type="entry name" value="PAS-like_dom_sf"/>
</dbReference>
<dbReference type="Gene3D" id="3.30.450.20">
    <property type="entry name" value="PAS domain"/>
    <property type="match status" value="1"/>
</dbReference>
<dbReference type="RefSeq" id="WP_104977880.1">
    <property type="nucleotide sequence ID" value="NZ_CP012673.1"/>
</dbReference>
<proteinExistence type="predicted"/>
<dbReference type="NCBIfam" id="TIGR00229">
    <property type="entry name" value="sensory_box"/>
    <property type="match status" value="1"/>
</dbReference>
<organism evidence="4 5">
    <name type="scientific">Sorangium cellulosum</name>
    <name type="common">Polyangium cellulosum</name>
    <dbReference type="NCBI Taxonomy" id="56"/>
    <lineage>
        <taxon>Bacteria</taxon>
        <taxon>Pseudomonadati</taxon>
        <taxon>Myxococcota</taxon>
        <taxon>Polyangia</taxon>
        <taxon>Polyangiales</taxon>
        <taxon>Polyangiaceae</taxon>
        <taxon>Sorangium</taxon>
    </lineage>
</organism>
<dbReference type="PROSITE" id="PS50112">
    <property type="entry name" value="PAS"/>
    <property type="match status" value="1"/>
</dbReference>
<dbReference type="AlphaFoldDB" id="A0A2L0EL44"/>
<dbReference type="Gene3D" id="3.30.750.24">
    <property type="entry name" value="STAS domain"/>
    <property type="match status" value="1"/>
</dbReference>
<keyword evidence="1" id="KW-0597">Phosphoprotein</keyword>
<evidence type="ECO:0000256" key="1">
    <source>
        <dbReference type="ARBA" id="ARBA00022553"/>
    </source>
</evidence>
<dbReference type="SUPFAM" id="SSF52091">
    <property type="entry name" value="SpoIIaa-like"/>
    <property type="match status" value="1"/>
</dbReference>
<protein>
    <recommendedName>
        <fullName evidence="6">Anti-anti sigma factor protein</fullName>
    </recommendedName>
</protein>
<dbReference type="CDD" id="cd07041">
    <property type="entry name" value="STAS_RsbR_RsbS_like"/>
    <property type="match status" value="1"/>
</dbReference>
<dbReference type="InterPro" id="IPR000014">
    <property type="entry name" value="PAS"/>
</dbReference>
<accession>A0A2L0EL44</accession>
<dbReference type="Pfam" id="PF13426">
    <property type="entry name" value="PAS_9"/>
    <property type="match status" value="1"/>
</dbReference>
<evidence type="ECO:0000259" key="2">
    <source>
        <dbReference type="PROSITE" id="PS50112"/>
    </source>
</evidence>
<evidence type="ECO:0000259" key="3">
    <source>
        <dbReference type="PROSITE" id="PS50801"/>
    </source>
</evidence>
<dbReference type="InterPro" id="IPR036513">
    <property type="entry name" value="STAS_dom_sf"/>
</dbReference>